<organism evidence="1 2">
    <name type="scientific">Litoreibacter meonggei</name>
    <dbReference type="NCBI Taxonomy" id="1049199"/>
    <lineage>
        <taxon>Bacteria</taxon>
        <taxon>Pseudomonadati</taxon>
        <taxon>Pseudomonadota</taxon>
        <taxon>Alphaproteobacteria</taxon>
        <taxon>Rhodobacterales</taxon>
        <taxon>Roseobacteraceae</taxon>
        <taxon>Litoreibacter</taxon>
    </lineage>
</organism>
<dbReference type="AlphaFoldDB" id="A0A497VKZ3"/>
<sequence length="29" mass="3125">MIDNKYGTTAQTTLKGYEAQFLLSQGCAA</sequence>
<dbReference type="EMBL" id="RCCE01000005">
    <property type="protein sequence ID" value="RLJ41348.1"/>
    <property type="molecule type" value="Genomic_DNA"/>
</dbReference>
<evidence type="ECO:0000313" key="2">
    <source>
        <dbReference type="Proteomes" id="UP000269157"/>
    </source>
</evidence>
<gene>
    <name evidence="1" type="ORF">BCF46_3141</name>
</gene>
<name>A0A497VKZ3_9RHOB</name>
<dbReference type="Proteomes" id="UP000269157">
    <property type="component" value="Unassembled WGS sequence"/>
</dbReference>
<accession>A0A497VKZ3</accession>
<reference evidence="1 2" key="1">
    <citation type="submission" date="2018-10" db="EMBL/GenBank/DDBJ databases">
        <title>Genomic Encyclopedia of Archaeal and Bacterial Type Strains, Phase II (KMG-II): from individual species to whole genera.</title>
        <authorList>
            <person name="Goeker M."/>
        </authorList>
    </citation>
    <scope>NUCLEOTIDE SEQUENCE [LARGE SCALE GENOMIC DNA]</scope>
    <source>
        <strain evidence="1 2">DSM 29466</strain>
    </source>
</reference>
<keyword evidence="2" id="KW-1185">Reference proteome</keyword>
<evidence type="ECO:0000313" key="1">
    <source>
        <dbReference type="EMBL" id="RLJ41348.1"/>
    </source>
</evidence>
<comment type="caution">
    <text evidence="1">The sequence shown here is derived from an EMBL/GenBank/DDBJ whole genome shotgun (WGS) entry which is preliminary data.</text>
</comment>
<proteinExistence type="predicted"/>
<protein>
    <submittedName>
        <fullName evidence="1">Uncharacterized protein</fullName>
    </submittedName>
</protein>